<evidence type="ECO:0000256" key="6">
    <source>
        <dbReference type="ARBA" id="ARBA00022679"/>
    </source>
</evidence>
<dbReference type="PROSITE" id="PS50885">
    <property type="entry name" value="HAMP"/>
    <property type="match status" value="1"/>
</dbReference>
<dbReference type="Proteomes" id="UP000234789">
    <property type="component" value="Unassembled WGS sequence"/>
</dbReference>
<evidence type="ECO:0000313" key="14">
    <source>
        <dbReference type="Proteomes" id="UP000234789"/>
    </source>
</evidence>
<dbReference type="InterPro" id="IPR036890">
    <property type="entry name" value="HATPase_C_sf"/>
</dbReference>
<evidence type="ECO:0000256" key="3">
    <source>
        <dbReference type="ARBA" id="ARBA00012438"/>
    </source>
</evidence>
<dbReference type="SUPFAM" id="SSF158472">
    <property type="entry name" value="HAMP domain-like"/>
    <property type="match status" value="1"/>
</dbReference>
<dbReference type="AlphaFoldDB" id="A0A2N5N126"/>
<dbReference type="SMART" id="SM00304">
    <property type="entry name" value="HAMP"/>
    <property type="match status" value="1"/>
</dbReference>
<dbReference type="PRINTS" id="PR00344">
    <property type="entry name" value="BCTRLSENSOR"/>
</dbReference>
<keyword evidence="5" id="KW-0597">Phosphoprotein</keyword>
<dbReference type="EC" id="2.7.13.3" evidence="3"/>
<evidence type="ECO:0000256" key="5">
    <source>
        <dbReference type="ARBA" id="ARBA00022553"/>
    </source>
</evidence>
<evidence type="ECO:0000256" key="9">
    <source>
        <dbReference type="ARBA" id="ARBA00023136"/>
    </source>
</evidence>
<dbReference type="InterPro" id="IPR003660">
    <property type="entry name" value="HAMP_dom"/>
</dbReference>
<feature type="transmembrane region" description="Helical" evidence="11">
    <location>
        <begin position="317"/>
        <end position="340"/>
    </location>
</feature>
<evidence type="ECO:0000259" key="12">
    <source>
        <dbReference type="PROSITE" id="PS50885"/>
    </source>
</evidence>
<comment type="caution">
    <text evidence="13">The sequence shown here is derived from an EMBL/GenBank/DDBJ whole genome shotgun (WGS) entry which is preliminary data.</text>
</comment>
<dbReference type="GO" id="GO:0000155">
    <property type="term" value="F:phosphorelay sensor kinase activity"/>
    <property type="evidence" value="ECO:0007669"/>
    <property type="project" value="InterPro"/>
</dbReference>
<dbReference type="Pfam" id="PF02518">
    <property type="entry name" value="HATPase_c"/>
    <property type="match status" value="1"/>
</dbReference>
<organism evidence="13 14">
    <name type="scientific">Paenibacillus pasadenensis</name>
    <dbReference type="NCBI Taxonomy" id="217090"/>
    <lineage>
        <taxon>Bacteria</taxon>
        <taxon>Bacillati</taxon>
        <taxon>Bacillota</taxon>
        <taxon>Bacilli</taxon>
        <taxon>Bacillales</taxon>
        <taxon>Paenibacillaceae</taxon>
        <taxon>Paenibacillus</taxon>
    </lineage>
</organism>
<dbReference type="PANTHER" id="PTHR34220">
    <property type="entry name" value="SENSOR HISTIDINE KINASE YPDA"/>
    <property type="match status" value="1"/>
</dbReference>
<keyword evidence="11" id="KW-0812">Transmembrane</keyword>
<evidence type="ECO:0000256" key="1">
    <source>
        <dbReference type="ARBA" id="ARBA00000085"/>
    </source>
</evidence>
<evidence type="ECO:0000256" key="4">
    <source>
        <dbReference type="ARBA" id="ARBA00022475"/>
    </source>
</evidence>
<keyword evidence="4" id="KW-1003">Cell membrane</keyword>
<reference evidence="13 14" key="1">
    <citation type="submission" date="2017-05" db="EMBL/GenBank/DDBJ databases">
        <title>Functional genome analysis of Paenibacillus pasadenensis strain R16: insights on endophytic life style and antifungal activity.</title>
        <authorList>
            <person name="Passera A."/>
            <person name="Marcolungo L."/>
            <person name="Casati P."/>
            <person name="Brasca M."/>
            <person name="Quaglino F."/>
            <person name="Delledonne M."/>
        </authorList>
    </citation>
    <scope>NUCLEOTIDE SEQUENCE [LARGE SCALE GENOMIC DNA]</scope>
    <source>
        <strain evidence="13 14">R16</strain>
    </source>
</reference>
<dbReference type="GO" id="GO:0005886">
    <property type="term" value="C:plasma membrane"/>
    <property type="evidence" value="ECO:0007669"/>
    <property type="project" value="UniProtKB-SubCell"/>
</dbReference>
<keyword evidence="8" id="KW-0902">Two-component regulatory system</keyword>
<dbReference type="Pfam" id="PF00672">
    <property type="entry name" value="HAMP"/>
    <property type="match status" value="1"/>
</dbReference>
<dbReference type="InterPro" id="IPR050640">
    <property type="entry name" value="Bact_2-comp_sensor_kinase"/>
</dbReference>
<evidence type="ECO:0000256" key="2">
    <source>
        <dbReference type="ARBA" id="ARBA00004651"/>
    </source>
</evidence>
<evidence type="ECO:0000313" key="13">
    <source>
        <dbReference type="EMBL" id="PLT44029.1"/>
    </source>
</evidence>
<dbReference type="CDD" id="cd06225">
    <property type="entry name" value="HAMP"/>
    <property type="match status" value="1"/>
</dbReference>
<comment type="subcellular location">
    <subcellularLocation>
        <location evidence="2">Cell membrane</location>
        <topology evidence="2">Multi-pass membrane protein</topology>
    </subcellularLocation>
</comment>
<evidence type="ECO:0000256" key="7">
    <source>
        <dbReference type="ARBA" id="ARBA00022777"/>
    </source>
</evidence>
<feature type="region of interest" description="Disordered" evidence="10">
    <location>
        <begin position="602"/>
        <end position="621"/>
    </location>
</feature>
<evidence type="ECO:0000256" key="11">
    <source>
        <dbReference type="SAM" id="Phobius"/>
    </source>
</evidence>
<dbReference type="InterPro" id="IPR010559">
    <property type="entry name" value="Sig_transdc_His_kin_internal"/>
</dbReference>
<keyword evidence="14" id="KW-1185">Reference proteome</keyword>
<dbReference type="Pfam" id="PF06580">
    <property type="entry name" value="His_kinase"/>
    <property type="match status" value="1"/>
</dbReference>
<keyword evidence="7 13" id="KW-0418">Kinase</keyword>
<keyword evidence="9 11" id="KW-0472">Membrane</keyword>
<dbReference type="PANTHER" id="PTHR34220:SF7">
    <property type="entry name" value="SENSOR HISTIDINE KINASE YPDA"/>
    <property type="match status" value="1"/>
</dbReference>
<feature type="domain" description="HAMP" evidence="12">
    <location>
        <begin position="337"/>
        <end position="389"/>
    </location>
</feature>
<sequence>MKAMKARSFYRTYVKNNLFSKLLATLSAISVLTIVTLAYLLYAFMAESVRSDILANQRRAMEAVSARLQASSDSVQRIVADIYQDQALSQNVTYLLSHPFADYFRYRIDRYADEPRAGYGNAITYFERRLAADSSIRQLMLYSSVEQYLYAWKAGGSPQLRELNSALSFIPDAMALELPTISAPNPWVARELGLDADRLYAVRAAVNNPGTLQKTGQLLVHFSSDSLVSALRPYLDELKGYVLVLTPQGQVLFDSSGRYYGSIYPYASRISTLDSAAALDRPSQVAVLSDSLAGYSVVGVVPDAQLEAASAGLRRTVMLLSGIGILLAVVLPGIAVASVARRTGSLVRLMRRVESGDFAGRIQDERGDELGQIGQGFNRMLDQLNRQIEQEYKAELRQRSTELSAIQARINPHFLSNTLEVIRMRAVSRGADDVAEMIYSLSVLFRSMVGSRSLVPLREELELGRRYLELFRIRYKDRFAYSIRMDDSLTGRPVVKLSLQPVMENYIVHGLDTERDDNRFDISAARGEGARIVVTLRDNGRGMAPEALEALRQRLQRPPQGQDEGGSFGLQSIRDRLRLVYGPNAAGLDIDSAPGAGTTVTLWFPDGSDSGSGEPGGAEER</sequence>
<dbReference type="Gene3D" id="6.10.340.10">
    <property type="match status" value="1"/>
</dbReference>
<dbReference type="SUPFAM" id="SSF55874">
    <property type="entry name" value="ATPase domain of HSP90 chaperone/DNA topoisomerase II/histidine kinase"/>
    <property type="match status" value="1"/>
</dbReference>
<dbReference type="EMBL" id="NFEZ01000004">
    <property type="protein sequence ID" value="PLT44029.1"/>
    <property type="molecule type" value="Genomic_DNA"/>
</dbReference>
<evidence type="ECO:0000256" key="10">
    <source>
        <dbReference type="SAM" id="MobiDB-lite"/>
    </source>
</evidence>
<keyword evidence="11" id="KW-1133">Transmembrane helix</keyword>
<evidence type="ECO:0000256" key="8">
    <source>
        <dbReference type="ARBA" id="ARBA00023012"/>
    </source>
</evidence>
<name>A0A2N5N126_9BACL</name>
<dbReference type="InterPro" id="IPR004358">
    <property type="entry name" value="Sig_transdc_His_kin-like_C"/>
</dbReference>
<protein>
    <recommendedName>
        <fullName evidence="3">histidine kinase</fullName>
        <ecNumber evidence="3">2.7.13.3</ecNumber>
    </recommendedName>
</protein>
<dbReference type="RefSeq" id="WP_244912754.1">
    <property type="nucleotide sequence ID" value="NZ_NFEZ01000004.1"/>
</dbReference>
<accession>A0A2N5N126</accession>
<dbReference type="InterPro" id="IPR003594">
    <property type="entry name" value="HATPase_dom"/>
</dbReference>
<dbReference type="Gene3D" id="3.30.565.10">
    <property type="entry name" value="Histidine kinase-like ATPase, C-terminal domain"/>
    <property type="match status" value="1"/>
</dbReference>
<keyword evidence="6 13" id="KW-0808">Transferase</keyword>
<gene>
    <name evidence="13" type="ORF">B8V81_2460</name>
</gene>
<proteinExistence type="predicted"/>
<comment type="catalytic activity">
    <reaction evidence="1">
        <text>ATP + protein L-histidine = ADP + protein N-phospho-L-histidine.</text>
        <dbReference type="EC" id="2.7.13.3"/>
    </reaction>
</comment>